<keyword evidence="7" id="KW-1003">Cell membrane</keyword>
<dbReference type="GeneID" id="20208691"/>
<feature type="domain" description="YrdC-like" evidence="16">
    <location>
        <begin position="16"/>
        <end position="203"/>
    </location>
</feature>
<keyword evidence="9" id="KW-0808">Transferase</keyword>
<dbReference type="NCBIfam" id="TIGR00057">
    <property type="entry name" value="L-threonylcarbamoyladenylate synthase"/>
    <property type="match status" value="1"/>
</dbReference>
<evidence type="ECO:0000256" key="13">
    <source>
        <dbReference type="ARBA" id="ARBA00048366"/>
    </source>
</evidence>
<gene>
    <name evidence="18" type="primary">20208691</name>
    <name evidence="17" type="ORF">HELRODRAFT_182753</name>
</gene>
<evidence type="ECO:0000256" key="14">
    <source>
        <dbReference type="ARBA" id="ARBA00058524"/>
    </source>
</evidence>
<dbReference type="GO" id="GO:0005739">
    <property type="term" value="C:mitochondrion"/>
    <property type="evidence" value="ECO:0007669"/>
    <property type="project" value="UniProtKB-SubCell"/>
</dbReference>
<accession>T1FIP2</accession>
<dbReference type="RefSeq" id="XP_009031727.1">
    <property type="nucleotide sequence ID" value="XM_009033479.1"/>
</dbReference>
<dbReference type="eggNOG" id="KOG3051">
    <property type="taxonomic scope" value="Eukaryota"/>
</dbReference>
<dbReference type="EMBL" id="KB097768">
    <property type="protein sequence ID" value="ESN90150.1"/>
    <property type="molecule type" value="Genomic_DNA"/>
</dbReference>
<evidence type="ECO:0000256" key="6">
    <source>
        <dbReference type="ARBA" id="ARBA00015492"/>
    </source>
</evidence>
<dbReference type="Gene3D" id="3.90.870.10">
    <property type="entry name" value="DHBP synthase"/>
    <property type="match status" value="1"/>
</dbReference>
<dbReference type="GO" id="GO:0016779">
    <property type="term" value="F:nucleotidyltransferase activity"/>
    <property type="evidence" value="ECO:0000318"/>
    <property type="project" value="GO_Central"/>
</dbReference>
<evidence type="ECO:0000256" key="5">
    <source>
        <dbReference type="ARBA" id="ARBA00012584"/>
    </source>
</evidence>
<dbReference type="EMBL" id="AMQM01008362">
    <property type="status" value="NOT_ANNOTATED_CDS"/>
    <property type="molecule type" value="Genomic_DNA"/>
</dbReference>
<evidence type="ECO:0000256" key="9">
    <source>
        <dbReference type="ARBA" id="ARBA00022679"/>
    </source>
</evidence>
<dbReference type="InterPro" id="IPR017945">
    <property type="entry name" value="DHBP_synth_RibB-like_a/b_dom"/>
</dbReference>
<keyword evidence="8" id="KW-0963">Cytoplasm</keyword>
<dbReference type="PANTHER" id="PTHR17490">
    <property type="entry name" value="SUA5"/>
    <property type="match status" value="1"/>
</dbReference>
<dbReference type="EC" id="2.7.7.87" evidence="5"/>
<proteinExistence type="inferred from homology"/>
<evidence type="ECO:0000313" key="18">
    <source>
        <dbReference type="EnsemblMetazoa" id="HelroP182753"/>
    </source>
</evidence>
<dbReference type="FunCoup" id="T1FIP2">
    <property type="interactions" value="293"/>
</dbReference>
<comment type="subunit">
    <text evidence="15">Interacts with RSC1A1.</text>
</comment>
<reference evidence="19" key="1">
    <citation type="submission" date="2012-12" db="EMBL/GenBank/DDBJ databases">
        <authorList>
            <person name="Hellsten U."/>
            <person name="Grimwood J."/>
            <person name="Chapman J.A."/>
            <person name="Shapiro H."/>
            <person name="Aerts A."/>
            <person name="Otillar R.P."/>
            <person name="Terry A.Y."/>
            <person name="Boore J.L."/>
            <person name="Simakov O."/>
            <person name="Marletaz F."/>
            <person name="Cho S.-J."/>
            <person name="Edsinger-Gonzales E."/>
            <person name="Havlak P."/>
            <person name="Kuo D.-H."/>
            <person name="Larsson T."/>
            <person name="Lv J."/>
            <person name="Arendt D."/>
            <person name="Savage R."/>
            <person name="Osoegawa K."/>
            <person name="de Jong P."/>
            <person name="Lindberg D.R."/>
            <person name="Seaver E.C."/>
            <person name="Weisblat D.A."/>
            <person name="Putnam N.H."/>
            <person name="Grigoriev I.V."/>
            <person name="Rokhsar D.S."/>
        </authorList>
    </citation>
    <scope>NUCLEOTIDE SEQUENCE</scope>
</reference>
<dbReference type="FunFam" id="3.90.870.10:FF:000007">
    <property type="entry name" value="YrdC N6-threonylcarbamoyltransferase domain containing"/>
    <property type="match status" value="1"/>
</dbReference>
<dbReference type="CTD" id="20208691"/>
<evidence type="ECO:0000256" key="7">
    <source>
        <dbReference type="ARBA" id="ARBA00022475"/>
    </source>
</evidence>
<protein>
    <recommendedName>
        <fullName evidence="6">Threonylcarbamoyl-AMP synthase</fullName>
        <ecNumber evidence="5">2.7.7.87</ecNumber>
    </recommendedName>
</protein>
<dbReference type="GO" id="GO:0006450">
    <property type="term" value="P:regulation of translational fidelity"/>
    <property type="evidence" value="ECO:0000318"/>
    <property type="project" value="GO_Central"/>
</dbReference>
<dbReference type="InParanoid" id="T1FIP2"/>
<dbReference type="PANTHER" id="PTHR17490:SF10">
    <property type="entry name" value="THREONYLCARBAMOYL-AMP SYNTHASE"/>
    <property type="match status" value="1"/>
</dbReference>
<dbReference type="OrthoDB" id="3648309at2759"/>
<evidence type="ECO:0000256" key="2">
    <source>
        <dbReference type="ARBA" id="ARBA00004202"/>
    </source>
</evidence>
<evidence type="ECO:0000256" key="8">
    <source>
        <dbReference type="ARBA" id="ARBA00022490"/>
    </source>
</evidence>
<dbReference type="GO" id="GO:0005737">
    <property type="term" value="C:cytoplasm"/>
    <property type="evidence" value="ECO:0000318"/>
    <property type="project" value="GO_Central"/>
</dbReference>
<dbReference type="EnsemblMetazoa" id="HelroT182753">
    <property type="protein sequence ID" value="HelroP182753"/>
    <property type="gene ID" value="HelroG182753"/>
</dbReference>
<comment type="catalytic activity">
    <reaction evidence="13">
        <text>L-threonine + hydrogencarbonate + ATP = L-threonylcarbamoyladenylate + diphosphate + H2O</text>
        <dbReference type="Rhea" id="RHEA:36407"/>
        <dbReference type="ChEBI" id="CHEBI:15377"/>
        <dbReference type="ChEBI" id="CHEBI:17544"/>
        <dbReference type="ChEBI" id="CHEBI:30616"/>
        <dbReference type="ChEBI" id="CHEBI:33019"/>
        <dbReference type="ChEBI" id="CHEBI:57926"/>
        <dbReference type="ChEBI" id="CHEBI:73682"/>
        <dbReference type="EC" id="2.7.7.87"/>
    </reaction>
</comment>
<dbReference type="GO" id="GO:0003725">
    <property type="term" value="F:double-stranded RNA binding"/>
    <property type="evidence" value="ECO:0007669"/>
    <property type="project" value="InterPro"/>
</dbReference>
<dbReference type="OMA" id="YALGCQI"/>
<comment type="function">
    <text evidence="14">Cytoplasmic and mitochondrial threonylcarbamoyl-AMP synthase required for the formation of a threonylcarbamoyl group on adenosine at position 37 (t(6)A37) in tRNAs that read codons beginning with adenine. Catalyzes the conversion of L-threonine, HCO(3)(-)/CO(2) and ATP to give threonylcarbamoyl-AMP (TC-AMP) as the acyladenylate intermediate, with the release of diphosphate. Participates in t(6)A37 formation in cytoplasmic and mitochondrial tRNAs. May regulate the activity of some transporters.</text>
</comment>
<comment type="similarity">
    <text evidence="4">Belongs to the SUA5 family.</text>
</comment>
<dbReference type="GO" id="GO:0005886">
    <property type="term" value="C:plasma membrane"/>
    <property type="evidence" value="ECO:0007669"/>
    <property type="project" value="UniProtKB-SubCell"/>
</dbReference>
<dbReference type="HOGENOM" id="CLU_031397_5_1_1"/>
<keyword evidence="19" id="KW-1185">Reference proteome</keyword>
<dbReference type="STRING" id="6412.T1FIP2"/>
<reference evidence="18" key="3">
    <citation type="submission" date="2015-06" db="UniProtKB">
        <authorList>
            <consortium name="EnsemblMetazoa"/>
        </authorList>
    </citation>
    <scope>IDENTIFICATION</scope>
</reference>
<dbReference type="GO" id="GO:0061710">
    <property type="term" value="F:L-threonylcarbamoyladenylate synthase"/>
    <property type="evidence" value="ECO:0007669"/>
    <property type="project" value="UniProtKB-EC"/>
</dbReference>
<dbReference type="Pfam" id="PF01300">
    <property type="entry name" value="Sua5_yciO_yrdC"/>
    <property type="match status" value="1"/>
</dbReference>
<dbReference type="AlphaFoldDB" id="T1FIP2"/>
<name>T1FIP2_HELRO</name>
<dbReference type="KEGG" id="hro:HELRODRAFT_182753"/>
<dbReference type="Proteomes" id="UP000015101">
    <property type="component" value="Unassembled WGS sequence"/>
</dbReference>
<dbReference type="InterPro" id="IPR006070">
    <property type="entry name" value="Sua5-like_dom"/>
</dbReference>
<keyword evidence="11" id="KW-0496">Mitochondrion</keyword>
<evidence type="ECO:0000256" key="12">
    <source>
        <dbReference type="ARBA" id="ARBA00023136"/>
    </source>
</evidence>
<evidence type="ECO:0000256" key="4">
    <source>
        <dbReference type="ARBA" id="ARBA00007663"/>
    </source>
</evidence>
<keyword evidence="10" id="KW-0809">Transit peptide</keyword>
<evidence type="ECO:0000256" key="10">
    <source>
        <dbReference type="ARBA" id="ARBA00022946"/>
    </source>
</evidence>
<evidence type="ECO:0000313" key="17">
    <source>
        <dbReference type="EMBL" id="ESN90150.1"/>
    </source>
</evidence>
<evidence type="ECO:0000256" key="3">
    <source>
        <dbReference type="ARBA" id="ARBA00004496"/>
    </source>
</evidence>
<comment type="subcellular location">
    <subcellularLocation>
        <location evidence="2">Cell membrane</location>
        <topology evidence="2">Peripheral membrane protein</topology>
    </subcellularLocation>
    <subcellularLocation>
        <location evidence="3">Cytoplasm</location>
    </subcellularLocation>
    <subcellularLocation>
        <location evidence="1">Mitochondrion</location>
    </subcellularLocation>
</comment>
<dbReference type="PROSITE" id="PS51163">
    <property type="entry name" value="YRDC"/>
    <property type="match status" value="1"/>
</dbReference>
<dbReference type="SUPFAM" id="SSF55821">
    <property type="entry name" value="YrdC/RibB"/>
    <property type="match status" value="1"/>
</dbReference>
<evidence type="ECO:0000313" key="19">
    <source>
        <dbReference type="Proteomes" id="UP000015101"/>
    </source>
</evidence>
<reference evidence="17 19" key="2">
    <citation type="journal article" date="2013" name="Nature">
        <title>Insights into bilaterian evolution from three spiralian genomes.</title>
        <authorList>
            <person name="Simakov O."/>
            <person name="Marletaz F."/>
            <person name="Cho S.J."/>
            <person name="Edsinger-Gonzales E."/>
            <person name="Havlak P."/>
            <person name="Hellsten U."/>
            <person name="Kuo D.H."/>
            <person name="Larsson T."/>
            <person name="Lv J."/>
            <person name="Arendt D."/>
            <person name="Savage R."/>
            <person name="Osoegawa K."/>
            <person name="de Jong P."/>
            <person name="Grimwood J."/>
            <person name="Chapman J.A."/>
            <person name="Shapiro H."/>
            <person name="Aerts A."/>
            <person name="Otillar R.P."/>
            <person name="Terry A.Y."/>
            <person name="Boore J.L."/>
            <person name="Grigoriev I.V."/>
            <person name="Lindberg D.R."/>
            <person name="Seaver E.C."/>
            <person name="Weisblat D.A."/>
            <person name="Putnam N.H."/>
            <person name="Rokhsar D.S."/>
        </authorList>
    </citation>
    <scope>NUCLEOTIDE SEQUENCE</scope>
</reference>
<evidence type="ECO:0000256" key="15">
    <source>
        <dbReference type="ARBA" id="ARBA00063146"/>
    </source>
</evidence>
<evidence type="ECO:0000259" key="16">
    <source>
        <dbReference type="PROSITE" id="PS51163"/>
    </source>
</evidence>
<dbReference type="InterPro" id="IPR050156">
    <property type="entry name" value="TC-AMP_synthase_SUA5"/>
</dbReference>
<dbReference type="GO" id="GO:0000049">
    <property type="term" value="F:tRNA binding"/>
    <property type="evidence" value="ECO:0000318"/>
    <property type="project" value="GO_Central"/>
</dbReference>
<organism evidence="18 19">
    <name type="scientific">Helobdella robusta</name>
    <name type="common">Californian leech</name>
    <dbReference type="NCBI Taxonomy" id="6412"/>
    <lineage>
        <taxon>Eukaryota</taxon>
        <taxon>Metazoa</taxon>
        <taxon>Spiralia</taxon>
        <taxon>Lophotrochozoa</taxon>
        <taxon>Annelida</taxon>
        <taxon>Clitellata</taxon>
        <taxon>Hirudinea</taxon>
        <taxon>Rhynchobdellida</taxon>
        <taxon>Glossiphoniidae</taxon>
        <taxon>Helobdella</taxon>
    </lineage>
</organism>
<sequence length="203" mass="22544">MKDNIVQLNCRREELDYCVERAVKSLQKGHIIAIPTDTIYGLACLAQNNVAIDKLYTIKSRQLNKPISISVGCVEDIFKWANVTVSKALLNDLLPGPVTVVFERSTSLNNSLNPQTQLVGLRIPQDKFIQDICTKCSNPIALTSANISSHESALNIQEFSELWPSIDLIFDGGPITANNSDKSGSTVVDLSRPDHYFIIRRGW</sequence>
<evidence type="ECO:0000256" key="11">
    <source>
        <dbReference type="ARBA" id="ARBA00023128"/>
    </source>
</evidence>
<evidence type="ECO:0000256" key="1">
    <source>
        <dbReference type="ARBA" id="ARBA00004173"/>
    </source>
</evidence>
<keyword evidence="12" id="KW-0472">Membrane</keyword>